<evidence type="ECO:0000256" key="11">
    <source>
        <dbReference type="ARBA" id="ARBA00023136"/>
    </source>
</evidence>
<dbReference type="InterPro" id="IPR004358">
    <property type="entry name" value="Sig_transdc_His_kin-like_C"/>
</dbReference>
<dbReference type="PROSITE" id="PS50109">
    <property type="entry name" value="HIS_KIN"/>
    <property type="match status" value="1"/>
</dbReference>
<keyword evidence="5" id="KW-0597">Phosphoprotein</keyword>
<feature type="compositionally biased region" description="Low complexity" evidence="12">
    <location>
        <begin position="489"/>
        <end position="498"/>
    </location>
</feature>
<dbReference type="EC" id="2.7.13.3" evidence="4"/>
<dbReference type="PRINTS" id="PR00344">
    <property type="entry name" value="BCTRLSENSOR"/>
</dbReference>
<dbReference type="Pfam" id="PF00512">
    <property type="entry name" value="HisKA"/>
    <property type="match status" value="1"/>
</dbReference>
<keyword evidence="9 13" id="KW-1133">Transmembrane helix</keyword>
<evidence type="ECO:0000259" key="14">
    <source>
        <dbReference type="PROSITE" id="PS50109"/>
    </source>
</evidence>
<dbReference type="FunFam" id="1.10.287.130:FF:000001">
    <property type="entry name" value="Two-component sensor histidine kinase"/>
    <property type="match status" value="1"/>
</dbReference>
<dbReference type="PANTHER" id="PTHR45436">
    <property type="entry name" value="SENSOR HISTIDINE KINASE YKOH"/>
    <property type="match status" value="1"/>
</dbReference>
<feature type="transmembrane region" description="Helical" evidence="13">
    <location>
        <begin position="166"/>
        <end position="185"/>
    </location>
</feature>
<dbReference type="Proteomes" id="UP000580797">
    <property type="component" value="Unassembled WGS sequence"/>
</dbReference>
<dbReference type="InterPro" id="IPR050428">
    <property type="entry name" value="TCS_sensor_his_kinase"/>
</dbReference>
<dbReference type="GO" id="GO:0005886">
    <property type="term" value="C:plasma membrane"/>
    <property type="evidence" value="ECO:0007669"/>
    <property type="project" value="UniProtKB-SubCell"/>
</dbReference>
<dbReference type="InterPro" id="IPR003661">
    <property type="entry name" value="HisK_dim/P_dom"/>
</dbReference>
<dbReference type="InterPro" id="IPR005467">
    <property type="entry name" value="His_kinase_dom"/>
</dbReference>
<dbReference type="EMBL" id="JACHDR010000001">
    <property type="protein sequence ID" value="MBB5512456.1"/>
    <property type="molecule type" value="Genomic_DNA"/>
</dbReference>
<evidence type="ECO:0000256" key="5">
    <source>
        <dbReference type="ARBA" id="ARBA00022553"/>
    </source>
</evidence>
<dbReference type="CDD" id="cd00075">
    <property type="entry name" value="HATPase"/>
    <property type="match status" value="1"/>
</dbReference>
<dbReference type="SUPFAM" id="SSF55874">
    <property type="entry name" value="ATPase domain of HSP90 chaperone/DNA topoisomerase II/histidine kinase"/>
    <property type="match status" value="1"/>
</dbReference>
<dbReference type="SMART" id="SM00388">
    <property type="entry name" value="HisKA"/>
    <property type="match status" value="1"/>
</dbReference>
<comment type="catalytic activity">
    <reaction evidence="1">
        <text>ATP + protein L-histidine = ADP + protein N-phospho-L-histidine.</text>
        <dbReference type="EC" id="2.7.13.3"/>
    </reaction>
</comment>
<dbReference type="CDD" id="cd00082">
    <property type="entry name" value="HisKA"/>
    <property type="match status" value="1"/>
</dbReference>
<name>A0A7W8TT86_9MICC</name>
<organism evidence="15 16">
    <name type="scientific">Neomicrococcus aestuarii</name>
    <dbReference type="NCBI Taxonomy" id="556325"/>
    <lineage>
        <taxon>Bacteria</taxon>
        <taxon>Bacillati</taxon>
        <taxon>Actinomycetota</taxon>
        <taxon>Actinomycetes</taxon>
        <taxon>Micrococcales</taxon>
        <taxon>Micrococcaceae</taxon>
        <taxon>Neomicrococcus</taxon>
    </lineage>
</organism>
<dbReference type="Gene3D" id="3.30.565.10">
    <property type="entry name" value="Histidine kinase-like ATPase, C-terminal domain"/>
    <property type="match status" value="1"/>
</dbReference>
<evidence type="ECO:0000256" key="12">
    <source>
        <dbReference type="SAM" id="MobiDB-lite"/>
    </source>
</evidence>
<evidence type="ECO:0000256" key="13">
    <source>
        <dbReference type="SAM" id="Phobius"/>
    </source>
</evidence>
<dbReference type="AlphaFoldDB" id="A0A7W8TT86"/>
<dbReference type="FunFam" id="3.30.565.10:FF:000006">
    <property type="entry name" value="Sensor histidine kinase WalK"/>
    <property type="match status" value="1"/>
</dbReference>
<dbReference type="Gene3D" id="1.10.287.130">
    <property type="match status" value="1"/>
</dbReference>
<evidence type="ECO:0000256" key="2">
    <source>
        <dbReference type="ARBA" id="ARBA00001968"/>
    </source>
</evidence>
<evidence type="ECO:0000313" key="16">
    <source>
        <dbReference type="Proteomes" id="UP000580797"/>
    </source>
</evidence>
<dbReference type="InterPro" id="IPR003594">
    <property type="entry name" value="HATPase_dom"/>
</dbReference>
<dbReference type="GO" id="GO:0000155">
    <property type="term" value="F:phosphorelay sensor kinase activity"/>
    <property type="evidence" value="ECO:0007669"/>
    <property type="project" value="InterPro"/>
</dbReference>
<protein>
    <recommendedName>
        <fullName evidence="4">histidine kinase</fullName>
        <ecNumber evidence="4">2.7.13.3</ecNumber>
    </recommendedName>
</protein>
<dbReference type="Gene3D" id="6.10.340.10">
    <property type="match status" value="1"/>
</dbReference>
<dbReference type="InterPro" id="IPR036890">
    <property type="entry name" value="HATPase_C_sf"/>
</dbReference>
<dbReference type="Pfam" id="PF02518">
    <property type="entry name" value="HATPase_c"/>
    <property type="match status" value="1"/>
</dbReference>
<dbReference type="GO" id="GO:0005509">
    <property type="term" value="F:calcium ion binding"/>
    <property type="evidence" value="ECO:0007669"/>
    <property type="project" value="UniProtKB-ARBA"/>
</dbReference>
<feature type="region of interest" description="Disordered" evidence="12">
    <location>
        <begin position="479"/>
        <end position="498"/>
    </location>
</feature>
<comment type="cofactor">
    <cofactor evidence="2">
        <name>a divalent metal cation</name>
        <dbReference type="ChEBI" id="CHEBI:60240"/>
    </cofactor>
</comment>
<evidence type="ECO:0000256" key="8">
    <source>
        <dbReference type="ARBA" id="ARBA00022777"/>
    </source>
</evidence>
<reference evidence="15 16" key="1">
    <citation type="submission" date="2020-08" db="EMBL/GenBank/DDBJ databases">
        <title>Sequencing the genomes of 1000 actinobacteria strains.</title>
        <authorList>
            <person name="Klenk H.-P."/>
        </authorList>
    </citation>
    <scope>NUCLEOTIDE SEQUENCE [LARGE SCALE GENOMIC DNA]</scope>
    <source>
        <strain evidence="15 16">DSM 105783</strain>
    </source>
</reference>
<evidence type="ECO:0000256" key="7">
    <source>
        <dbReference type="ARBA" id="ARBA00022692"/>
    </source>
</evidence>
<keyword evidence="10" id="KW-0902">Two-component regulatory system</keyword>
<keyword evidence="8 15" id="KW-0418">Kinase</keyword>
<sequence>MKRTALRSRLVAALLVMLALVCLVIGFFTHTILRTTTLAQLDAELQDTSSRAVNFREGPDRSQTDDDDPLYAPGQASGTLTVRVSSTGLVKSSGVLDVRSGERSSLTTDDVESLLSLSATNEPTESHLSVGEYRVLATEDPHGGYLIVGLPTAAAEKTLRTLDTTMLVVSGSGLVVAGFIGSLIIRRSLRPLERVSTVATSVADSVTKLSSEKQHAAIAERVDARDAQPGTEVGNVGWALNNLLDNVDQALTVRQRSEEQMRNFAADASHELRTPLAAVRGYSEFIRATEHLSPDGEKSLERVLSQSDRMSALVENLLLLARLDQGHKPQDEAVDVNILVAESVQDAQIAATAHRWRVELPQSSVVVRGDRQQLTQVLSNLLSNARKHTPEGSEVTTSLRQSSDRRFAELTVQDNGPGISPDFLPRIFTRFARADKARSGTDGTTGLGLPIVKAIVEAHGGTIVASSRPGRTEFLVRLPLATPPKPDRAPSSAADSSN</sequence>
<comment type="subcellular location">
    <subcellularLocation>
        <location evidence="3">Cell membrane</location>
    </subcellularLocation>
</comment>
<dbReference type="PANTHER" id="PTHR45436:SF5">
    <property type="entry name" value="SENSOR HISTIDINE KINASE TRCS"/>
    <property type="match status" value="1"/>
</dbReference>
<keyword evidence="11 13" id="KW-0472">Membrane</keyword>
<accession>A0A7W8TT86</accession>
<proteinExistence type="predicted"/>
<feature type="domain" description="Histidine kinase" evidence="14">
    <location>
        <begin position="267"/>
        <end position="482"/>
    </location>
</feature>
<evidence type="ECO:0000313" key="15">
    <source>
        <dbReference type="EMBL" id="MBB5512456.1"/>
    </source>
</evidence>
<gene>
    <name evidence="15" type="ORF">HD598_001143</name>
</gene>
<comment type="caution">
    <text evidence="15">The sequence shown here is derived from an EMBL/GenBank/DDBJ whole genome shotgun (WGS) entry which is preliminary data.</text>
</comment>
<evidence type="ECO:0000256" key="9">
    <source>
        <dbReference type="ARBA" id="ARBA00022989"/>
    </source>
</evidence>
<dbReference type="RefSeq" id="WP_183664431.1">
    <property type="nucleotide sequence ID" value="NZ_BAAARH010000014.1"/>
</dbReference>
<keyword evidence="7 13" id="KW-0812">Transmembrane</keyword>
<feature type="region of interest" description="Disordered" evidence="12">
    <location>
        <begin position="50"/>
        <end position="71"/>
    </location>
</feature>
<dbReference type="SMART" id="SM00387">
    <property type="entry name" value="HATPase_c"/>
    <property type="match status" value="1"/>
</dbReference>
<dbReference type="InterPro" id="IPR036097">
    <property type="entry name" value="HisK_dim/P_sf"/>
</dbReference>
<dbReference type="SUPFAM" id="SSF47384">
    <property type="entry name" value="Homodimeric domain of signal transducing histidine kinase"/>
    <property type="match status" value="1"/>
</dbReference>
<evidence type="ECO:0000256" key="6">
    <source>
        <dbReference type="ARBA" id="ARBA00022679"/>
    </source>
</evidence>
<evidence type="ECO:0000256" key="4">
    <source>
        <dbReference type="ARBA" id="ARBA00012438"/>
    </source>
</evidence>
<evidence type="ECO:0000256" key="1">
    <source>
        <dbReference type="ARBA" id="ARBA00000085"/>
    </source>
</evidence>
<keyword evidence="6 15" id="KW-0808">Transferase</keyword>
<evidence type="ECO:0000256" key="10">
    <source>
        <dbReference type="ARBA" id="ARBA00023012"/>
    </source>
</evidence>
<evidence type="ECO:0000256" key="3">
    <source>
        <dbReference type="ARBA" id="ARBA00004236"/>
    </source>
</evidence>